<keyword evidence="2" id="KW-1133">Transmembrane helix</keyword>
<dbReference type="EMBL" id="LK022848">
    <property type="protein sequence ID" value="CDR01253.1"/>
    <property type="molecule type" value="Genomic_DNA"/>
</dbReference>
<evidence type="ECO:0000256" key="2">
    <source>
        <dbReference type="SAM" id="Phobius"/>
    </source>
</evidence>
<evidence type="ECO:0000313" key="5">
    <source>
        <dbReference type="Proteomes" id="UP000756710"/>
    </source>
</evidence>
<accession>A0A060ZB17</accession>
<evidence type="ECO:0000313" key="4">
    <source>
        <dbReference type="EMBL" id="MBP2068534.1"/>
    </source>
</evidence>
<name>A0A060ZB17_9ACTN</name>
<gene>
    <name evidence="4" type="ORF">J2Z30_009615</name>
    <name evidence="3" type="ORF">SIRAN225</name>
</gene>
<dbReference type="GeneID" id="32472669"/>
<keyword evidence="2" id="KW-0472">Membrane</keyword>
<reference evidence="4 5" key="2">
    <citation type="submission" date="2021-03" db="EMBL/GenBank/DDBJ databases">
        <title>Genomic Encyclopedia of Type Strains, Phase IV (KMG-IV): sequencing the most valuable type-strain genomes for metagenomic binning, comparative biology and taxonomic classification.</title>
        <authorList>
            <person name="Goeker M."/>
        </authorList>
    </citation>
    <scope>NUCLEOTIDE SEQUENCE [LARGE SCALE GENOMIC DNA]</scope>
    <source>
        <strain evidence="4 5">DSM 41954</strain>
    </source>
</reference>
<keyword evidence="5" id="KW-1185">Reference proteome</keyword>
<evidence type="ECO:0000313" key="3">
    <source>
        <dbReference type="EMBL" id="CDR01253.1"/>
    </source>
</evidence>
<feature type="compositionally biased region" description="Basic and acidic residues" evidence="1">
    <location>
        <begin position="88"/>
        <end position="112"/>
    </location>
</feature>
<dbReference type="RefSeq" id="WP_052701087.1">
    <property type="nucleotide sequence ID" value="NZ_BAABDR010000070.1"/>
</dbReference>
<dbReference type="AlphaFoldDB" id="A0A060ZB17"/>
<evidence type="ECO:0000256" key="1">
    <source>
        <dbReference type="SAM" id="MobiDB-lite"/>
    </source>
</evidence>
<feature type="region of interest" description="Disordered" evidence="1">
    <location>
        <begin position="83"/>
        <end position="130"/>
    </location>
</feature>
<reference evidence="3" key="1">
    <citation type="submission" date="2014-05" db="EMBL/GenBank/DDBJ databases">
        <authorList>
            <person name="Horn Fabian"/>
        </authorList>
    </citation>
    <scope>NUCLEOTIDE SEQUENCE</scope>
</reference>
<protein>
    <submittedName>
        <fullName evidence="3">Uncharacterized protein</fullName>
    </submittedName>
</protein>
<dbReference type="Proteomes" id="UP000756710">
    <property type="component" value="Unassembled WGS sequence"/>
</dbReference>
<feature type="transmembrane region" description="Helical" evidence="2">
    <location>
        <begin position="48"/>
        <end position="72"/>
    </location>
</feature>
<feature type="compositionally biased region" description="Basic residues" evidence="1">
    <location>
        <begin position="113"/>
        <end position="130"/>
    </location>
</feature>
<dbReference type="EMBL" id="JAGGLR010000043">
    <property type="protein sequence ID" value="MBP2068534.1"/>
    <property type="molecule type" value="Genomic_DNA"/>
</dbReference>
<proteinExistence type="predicted"/>
<sequence length="130" mass="13767">MLLMLFGLIILAAAAVIGVVGVLSNLGGGHALTDGFSVFGYDGGGYSGTVFLSGIVIGAAALLGLSLMMAAVRRRHAARHVLTRHRREAAPVDRERGEVAGRHEPADDESARGTRRHGRPHLFGHRTAHR</sequence>
<dbReference type="HOGENOM" id="CLU_140998_1_0_11"/>
<keyword evidence="2" id="KW-0812">Transmembrane</keyword>
<organism evidence="3">
    <name type="scientific">Streptomyces iranensis</name>
    <dbReference type="NCBI Taxonomy" id="576784"/>
    <lineage>
        <taxon>Bacteria</taxon>
        <taxon>Bacillati</taxon>
        <taxon>Actinomycetota</taxon>
        <taxon>Actinomycetes</taxon>
        <taxon>Kitasatosporales</taxon>
        <taxon>Streptomycetaceae</taxon>
        <taxon>Streptomyces</taxon>
        <taxon>Streptomyces violaceusniger group</taxon>
    </lineage>
</organism>